<evidence type="ECO:0000313" key="3">
    <source>
        <dbReference type="Proteomes" id="UP000003861"/>
    </source>
</evidence>
<dbReference type="Proteomes" id="UP000003861">
    <property type="component" value="Unassembled WGS sequence"/>
</dbReference>
<dbReference type="RefSeq" id="WP_021029530.1">
    <property type="nucleotide sequence ID" value="NC_021921.1"/>
</dbReference>
<feature type="transmembrane region" description="Helical" evidence="1">
    <location>
        <begin position="42"/>
        <end position="61"/>
    </location>
</feature>
<dbReference type="EMBL" id="AFNT02000018">
    <property type="protein sequence ID" value="ERJ06264.1"/>
    <property type="molecule type" value="Genomic_DNA"/>
</dbReference>
<organism evidence="2 3">
    <name type="scientific">Halorhabdus tiamatea SARL4B</name>
    <dbReference type="NCBI Taxonomy" id="1033806"/>
    <lineage>
        <taxon>Archaea</taxon>
        <taxon>Methanobacteriati</taxon>
        <taxon>Methanobacteriota</taxon>
        <taxon>Stenosarchaea group</taxon>
        <taxon>Halobacteria</taxon>
        <taxon>Halobacteriales</taxon>
        <taxon>Haloarculaceae</taxon>
        <taxon>Halorhabdus</taxon>
    </lineage>
</organism>
<evidence type="ECO:0000256" key="1">
    <source>
        <dbReference type="SAM" id="Phobius"/>
    </source>
</evidence>
<keyword evidence="1" id="KW-1133">Transmembrane helix</keyword>
<proteinExistence type="predicted"/>
<feature type="transmembrane region" description="Helical" evidence="1">
    <location>
        <begin position="15"/>
        <end position="35"/>
    </location>
</feature>
<keyword evidence="1" id="KW-0472">Membrane</keyword>
<protein>
    <submittedName>
        <fullName evidence="2">Uncharacterized protein</fullName>
    </submittedName>
</protein>
<accession>U2FD39</accession>
<dbReference type="GeneID" id="23799753"/>
<name>U2FD39_9EURY</name>
<reference evidence="2 3" key="2">
    <citation type="journal article" date="2013" name="PLoS ONE">
        <title>INDIGO - INtegrated Data Warehouse of MIcrobial GenOmes with Examples from the Red Sea Extremophiles.</title>
        <authorList>
            <person name="Alam I."/>
            <person name="Antunes A."/>
            <person name="Kamau A.A."/>
            <person name="Ba Alawi W."/>
            <person name="Kalkatawi M."/>
            <person name="Stingl U."/>
            <person name="Bajic V.B."/>
        </authorList>
    </citation>
    <scope>NUCLEOTIDE SEQUENCE [LARGE SCALE GENOMIC DNA]</scope>
    <source>
        <strain evidence="2 3">SARL4B</strain>
    </source>
</reference>
<comment type="caution">
    <text evidence="2">The sequence shown here is derived from an EMBL/GenBank/DDBJ whole genome shotgun (WGS) entry which is preliminary data.</text>
</comment>
<reference evidence="2 3" key="1">
    <citation type="journal article" date="2011" name="J. Bacteriol.">
        <title>Genome sequence of Halorhabdus tiamatea, the first archaeon isolated from a deep-sea anoxic brine lake.</title>
        <authorList>
            <person name="Antunes A."/>
            <person name="Alam I."/>
            <person name="Bajic V.B."/>
            <person name="Stingl U."/>
        </authorList>
    </citation>
    <scope>NUCLEOTIDE SEQUENCE [LARGE SCALE GENOMIC DNA]</scope>
    <source>
        <strain evidence="2 3">SARL4B</strain>
    </source>
</reference>
<dbReference type="AlphaFoldDB" id="U2FD39"/>
<gene>
    <name evidence="2" type="ORF">HLRTI_001743</name>
</gene>
<keyword evidence="1" id="KW-0812">Transmembrane</keyword>
<evidence type="ECO:0000313" key="2">
    <source>
        <dbReference type="EMBL" id="ERJ06264.1"/>
    </source>
</evidence>
<sequence length="71" mass="7541">MPPSVSNTEKLVSSLHRGILGLLLGMFGLLGVGLAKKLLMGDYLLGTVGVVLALGAGYWILSLFQEGLRER</sequence>